<evidence type="ECO:0000256" key="5">
    <source>
        <dbReference type="ARBA" id="ARBA00022845"/>
    </source>
</evidence>
<dbReference type="SUPFAM" id="SSF54928">
    <property type="entry name" value="RNA-binding domain, RBD"/>
    <property type="match status" value="1"/>
</dbReference>
<comment type="caution">
    <text evidence="11">The sequence shown here is derived from an EMBL/GenBank/DDBJ whole genome shotgun (WGS) entry which is preliminary data.</text>
</comment>
<evidence type="ECO:0000313" key="12">
    <source>
        <dbReference type="Proteomes" id="UP001432322"/>
    </source>
</evidence>
<evidence type="ECO:0000256" key="3">
    <source>
        <dbReference type="ARBA" id="ARBA00022490"/>
    </source>
</evidence>
<dbReference type="InterPro" id="IPR012677">
    <property type="entry name" value="Nucleotide-bd_a/b_plait_sf"/>
</dbReference>
<keyword evidence="4" id="KW-0221">Differentiation</keyword>
<keyword evidence="3" id="KW-0963">Cytoplasm</keyword>
<name>A0AAV5VGG7_9BILA</name>
<dbReference type="GO" id="GO:0070935">
    <property type="term" value="P:3'-UTR-mediated mRNA stabilization"/>
    <property type="evidence" value="ECO:0007669"/>
    <property type="project" value="TreeGrafter"/>
</dbReference>
<evidence type="ECO:0000259" key="10">
    <source>
        <dbReference type="PROSITE" id="PS50102"/>
    </source>
</evidence>
<organism evidence="11 12">
    <name type="scientific">Pristionchus fissidentatus</name>
    <dbReference type="NCBI Taxonomy" id="1538716"/>
    <lineage>
        <taxon>Eukaryota</taxon>
        <taxon>Metazoa</taxon>
        <taxon>Ecdysozoa</taxon>
        <taxon>Nematoda</taxon>
        <taxon>Chromadorea</taxon>
        <taxon>Rhabditida</taxon>
        <taxon>Rhabditina</taxon>
        <taxon>Diplogasteromorpha</taxon>
        <taxon>Diplogasteroidea</taxon>
        <taxon>Neodiplogasteridae</taxon>
        <taxon>Pristionchus</taxon>
    </lineage>
</organism>
<dbReference type="PANTHER" id="PTHR11176:SF57">
    <property type="entry name" value="PROTEIN BOULE"/>
    <property type="match status" value="1"/>
</dbReference>
<keyword evidence="2" id="KW-0217">Developmental protein</keyword>
<keyword evidence="6" id="KW-0744">Spermatogenesis</keyword>
<feature type="compositionally biased region" description="Low complexity" evidence="9">
    <location>
        <begin position="312"/>
        <end position="323"/>
    </location>
</feature>
<dbReference type="GO" id="GO:0030154">
    <property type="term" value="P:cell differentiation"/>
    <property type="evidence" value="ECO:0007669"/>
    <property type="project" value="UniProtKB-KW"/>
</dbReference>
<reference evidence="11" key="1">
    <citation type="submission" date="2023-10" db="EMBL/GenBank/DDBJ databases">
        <title>Genome assembly of Pristionchus species.</title>
        <authorList>
            <person name="Yoshida K."/>
            <person name="Sommer R.J."/>
        </authorList>
    </citation>
    <scope>NUCLEOTIDE SEQUENCE</scope>
    <source>
        <strain evidence="11">RS5133</strain>
    </source>
</reference>
<dbReference type="InterPro" id="IPR035979">
    <property type="entry name" value="RBD_domain_sf"/>
</dbReference>
<dbReference type="GO" id="GO:0007283">
    <property type="term" value="P:spermatogenesis"/>
    <property type="evidence" value="ECO:0007669"/>
    <property type="project" value="UniProtKB-KW"/>
</dbReference>
<feature type="non-terminal residue" evidence="11">
    <location>
        <position position="1"/>
    </location>
</feature>
<keyword evidence="12" id="KW-1185">Reference proteome</keyword>
<gene>
    <name evidence="11" type="ORF">PFISCL1PPCAC_10067</name>
</gene>
<dbReference type="Gene3D" id="3.30.70.330">
    <property type="match status" value="1"/>
</dbReference>
<dbReference type="SMART" id="SM00360">
    <property type="entry name" value="RRM"/>
    <property type="match status" value="1"/>
</dbReference>
<evidence type="ECO:0000256" key="6">
    <source>
        <dbReference type="ARBA" id="ARBA00022871"/>
    </source>
</evidence>
<feature type="region of interest" description="Disordered" evidence="9">
    <location>
        <begin position="300"/>
        <end position="323"/>
    </location>
</feature>
<dbReference type="GO" id="GO:0045948">
    <property type="term" value="P:positive regulation of translational initiation"/>
    <property type="evidence" value="ECO:0007669"/>
    <property type="project" value="TreeGrafter"/>
</dbReference>
<dbReference type="GO" id="GO:0005737">
    <property type="term" value="C:cytoplasm"/>
    <property type="evidence" value="ECO:0007669"/>
    <property type="project" value="UniProtKB-SubCell"/>
</dbReference>
<dbReference type="GO" id="GO:0008494">
    <property type="term" value="F:translation activator activity"/>
    <property type="evidence" value="ECO:0007669"/>
    <property type="project" value="TreeGrafter"/>
</dbReference>
<accession>A0AAV5VGG7</accession>
<evidence type="ECO:0000313" key="11">
    <source>
        <dbReference type="EMBL" id="GMT18770.1"/>
    </source>
</evidence>
<evidence type="ECO:0000256" key="9">
    <source>
        <dbReference type="SAM" id="MobiDB-lite"/>
    </source>
</evidence>
<comment type="subcellular location">
    <subcellularLocation>
        <location evidence="1">Cytoplasm</location>
    </subcellularLocation>
</comment>
<keyword evidence="5" id="KW-0810">Translation regulation</keyword>
<dbReference type="Pfam" id="PF00076">
    <property type="entry name" value="RRM_1"/>
    <property type="match status" value="1"/>
</dbReference>
<dbReference type="PROSITE" id="PS50102">
    <property type="entry name" value="RRM"/>
    <property type="match status" value="1"/>
</dbReference>
<evidence type="ECO:0000256" key="8">
    <source>
        <dbReference type="PROSITE-ProRule" id="PRU00176"/>
    </source>
</evidence>
<sequence length="438" mass="47151">GFEMGSQYAYGEGAPQNGGQMNYYAAPRGFNTVAEHIQAGQAVEHIPHRLFVGGFGAAVNEAHLREHFERFFTIRDVKVIRSPEGLSKGYGFLTFDTEEEAKAVQAMDKENLKLNGKTLNLGPALRKMVHSRYNNSDYAMATPNGAYSVTSPTMQYSYTYPAMGQTPYMPNYAPQGMVPLVPQSLSGDETTQSHSISNETNGEELQQMQQLQQPVMPMQPQLTIPTGMQGSPYAAPYYVPPPTPMTPTFRMLPFAPLYYPPQTPQMTVDGSALYPPQAVSTPLMYHPQFFPPTPSMDGSFNASMQYPPPTAAPAASPPAAAAAAPLPSPIPPLIPSLMQQSLPALAPMPPFSPQHYPPIASNGGGGLSTDEEEEQAEVIEGSIEKQPIETGRVSYASIVAKVASGDAKEVEQAAADMESMKINVAGGDYGGKNNGSRH</sequence>
<dbReference type="Proteomes" id="UP001432322">
    <property type="component" value="Unassembled WGS sequence"/>
</dbReference>
<feature type="domain" description="RRM" evidence="10">
    <location>
        <begin position="48"/>
        <end position="126"/>
    </location>
</feature>
<keyword evidence="7 8" id="KW-0694">RNA-binding</keyword>
<dbReference type="AlphaFoldDB" id="A0AAV5VGG7"/>
<evidence type="ECO:0000256" key="2">
    <source>
        <dbReference type="ARBA" id="ARBA00022473"/>
    </source>
</evidence>
<protein>
    <recommendedName>
        <fullName evidence="10">RRM domain-containing protein</fullName>
    </recommendedName>
</protein>
<evidence type="ECO:0000256" key="1">
    <source>
        <dbReference type="ARBA" id="ARBA00004496"/>
    </source>
</evidence>
<dbReference type="PANTHER" id="PTHR11176">
    <property type="entry name" value="BOULE-RELATED"/>
    <property type="match status" value="1"/>
</dbReference>
<dbReference type="GO" id="GO:0003730">
    <property type="term" value="F:mRNA 3'-UTR binding"/>
    <property type="evidence" value="ECO:0007669"/>
    <property type="project" value="TreeGrafter"/>
</dbReference>
<dbReference type="FunFam" id="3.30.70.330:FF:000167">
    <property type="entry name" value="protein boule-like isoform X1"/>
    <property type="match status" value="1"/>
</dbReference>
<evidence type="ECO:0000256" key="7">
    <source>
        <dbReference type="ARBA" id="ARBA00022884"/>
    </source>
</evidence>
<evidence type="ECO:0000256" key="4">
    <source>
        <dbReference type="ARBA" id="ARBA00022782"/>
    </source>
</evidence>
<dbReference type="GO" id="GO:0051321">
    <property type="term" value="P:meiotic cell cycle"/>
    <property type="evidence" value="ECO:0007669"/>
    <property type="project" value="UniProtKB-ARBA"/>
</dbReference>
<proteinExistence type="predicted"/>
<dbReference type="EMBL" id="BTSY01000003">
    <property type="protein sequence ID" value="GMT18770.1"/>
    <property type="molecule type" value="Genomic_DNA"/>
</dbReference>
<dbReference type="InterPro" id="IPR000504">
    <property type="entry name" value="RRM_dom"/>
</dbReference>